<evidence type="ECO:0000313" key="3">
    <source>
        <dbReference type="EMBL" id="OKL59460.1"/>
    </source>
</evidence>
<protein>
    <submittedName>
        <fullName evidence="3">Uncharacterized protein</fullName>
    </submittedName>
</protein>
<keyword evidence="2" id="KW-0539">Nucleus</keyword>
<evidence type="ECO:0000256" key="2">
    <source>
        <dbReference type="ARBA" id="ARBA00023242"/>
    </source>
</evidence>
<evidence type="ECO:0000313" key="4">
    <source>
        <dbReference type="Proteomes" id="UP000214365"/>
    </source>
</evidence>
<dbReference type="AlphaFoldDB" id="A0A225AFR5"/>
<dbReference type="InterPro" id="IPR021858">
    <property type="entry name" value="Fun_TF"/>
</dbReference>
<dbReference type="STRING" id="1441469.A0A225AFR5"/>
<reference evidence="3 4" key="1">
    <citation type="submission" date="2015-06" db="EMBL/GenBank/DDBJ databases">
        <title>Talaromyces atroroseus IBT 11181 draft genome.</title>
        <authorList>
            <person name="Rasmussen K.B."/>
            <person name="Rasmussen S."/>
            <person name="Petersen B."/>
            <person name="Sicheritz-Ponten T."/>
            <person name="Mortensen U.H."/>
            <person name="Thrane U."/>
        </authorList>
    </citation>
    <scope>NUCLEOTIDE SEQUENCE [LARGE SCALE GENOMIC DNA]</scope>
    <source>
        <strain evidence="3 4">IBT 11181</strain>
    </source>
</reference>
<dbReference type="Proteomes" id="UP000214365">
    <property type="component" value="Unassembled WGS sequence"/>
</dbReference>
<keyword evidence="4" id="KW-1185">Reference proteome</keyword>
<dbReference type="GO" id="GO:0045944">
    <property type="term" value="P:positive regulation of transcription by RNA polymerase II"/>
    <property type="evidence" value="ECO:0007669"/>
    <property type="project" value="TreeGrafter"/>
</dbReference>
<dbReference type="GeneID" id="31005076"/>
<dbReference type="PANTHER" id="PTHR37534:SF43">
    <property type="entry name" value="FINGER DOMAIN PROTEIN, PUTATIVE (AFU_ORTHOLOGUE AFUA_1G01850)-RELATED"/>
    <property type="match status" value="1"/>
</dbReference>
<dbReference type="OrthoDB" id="5229455at2759"/>
<dbReference type="EMBL" id="LFMY01000007">
    <property type="protein sequence ID" value="OKL59460.1"/>
    <property type="molecule type" value="Genomic_DNA"/>
</dbReference>
<dbReference type="RefSeq" id="XP_020119581.1">
    <property type="nucleotide sequence ID" value="XM_020267629.1"/>
</dbReference>
<dbReference type="PANTHER" id="PTHR37534">
    <property type="entry name" value="TRANSCRIPTIONAL ACTIVATOR PROTEIN UGA3"/>
    <property type="match status" value="1"/>
</dbReference>
<sequence>MSGSPVTEFVSEQALRMASSEGYSSNIDEFLAYSLELVPVFLEIGALVREQQQTSVLADITLASTCRDQPFKILHHLQNMLQSVQAHSTSKPSDIATVTEQDEYMRVNETYHLAAMLQIYQRVLRLPSSSDEIQEIVHRILTILPEITLRNSPCPGTVLLFPLFCAGCGAEEKDDRLKVRSILSKMSELYRLDAVKSCMRILDDVWSGGSLHKVSSSNLGWEKLVEGTTDIILY</sequence>
<accession>A0A225AFR5</accession>
<proteinExistence type="predicted"/>
<comment type="subcellular location">
    <subcellularLocation>
        <location evidence="1">Nucleus</location>
    </subcellularLocation>
</comment>
<dbReference type="Pfam" id="PF11951">
    <property type="entry name" value="Fungal_trans_2"/>
    <property type="match status" value="1"/>
</dbReference>
<dbReference type="GO" id="GO:0005634">
    <property type="term" value="C:nucleus"/>
    <property type="evidence" value="ECO:0007669"/>
    <property type="project" value="UniProtKB-SubCell"/>
</dbReference>
<evidence type="ECO:0000256" key="1">
    <source>
        <dbReference type="ARBA" id="ARBA00004123"/>
    </source>
</evidence>
<dbReference type="GO" id="GO:0003700">
    <property type="term" value="F:DNA-binding transcription factor activity"/>
    <property type="evidence" value="ECO:0007669"/>
    <property type="project" value="TreeGrafter"/>
</dbReference>
<organism evidence="3 4">
    <name type="scientific">Talaromyces atroroseus</name>
    <dbReference type="NCBI Taxonomy" id="1441469"/>
    <lineage>
        <taxon>Eukaryota</taxon>
        <taxon>Fungi</taxon>
        <taxon>Dikarya</taxon>
        <taxon>Ascomycota</taxon>
        <taxon>Pezizomycotina</taxon>
        <taxon>Eurotiomycetes</taxon>
        <taxon>Eurotiomycetidae</taxon>
        <taxon>Eurotiales</taxon>
        <taxon>Trichocomaceae</taxon>
        <taxon>Talaromyces</taxon>
        <taxon>Talaromyces sect. Trachyspermi</taxon>
    </lineage>
</organism>
<dbReference type="GO" id="GO:0000976">
    <property type="term" value="F:transcription cis-regulatory region binding"/>
    <property type="evidence" value="ECO:0007669"/>
    <property type="project" value="TreeGrafter"/>
</dbReference>
<comment type="caution">
    <text evidence="3">The sequence shown here is derived from an EMBL/GenBank/DDBJ whole genome shotgun (WGS) entry which is preliminary data.</text>
</comment>
<name>A0A225AFR5_TALAT</name>
<gene>
    <name evidence="3" type="ORF">UA08_05320</name>
</gene>